<evidence type="ECO:0000313" key="11">
    <source>
        <dbReference type="Proteomes" id="UP000182811"/>
    </source>
</evidence>
<dbReference type="NCBIfam" id="TIGR00556">
    <property type="entry name" value="pantethn_trn"/>
    <property type="match status" value="1"/>
</dbReference>
<dbReference type="GO" id="GO:0000287">
    <property type="term" value="F:magnesium ion binding"/>
    <property type="evidence" value="ECO:0007669"/>
    <property type="project" value="UniProtKB-UniRule"/>
</dbReference>
<comment type="subcellular location">
    <subcellularLocation>
        <location evidence="8">Cytoplasm</location>
    </subcellularLocation>
</comment>
<feature type="binding site" evidence="8">
    <location>
        <position position="26"/>
    </location>
    <ligand>
        <name>Mg(2+)</name>
        <dbReference type="ChEBI" id="CHEBI:18420"/>
    </ligand>
</feature>
<comment type="caution">
    <text evidence="10">The sequence shown here is derived from an EMBL/GenBank/DDBJ whole genome shotgun (WGS) entry which is preliminary data.</text>
</comment>
<dbReference type="HAMAP" id="MF_00101">
    <property type="entry name" value="AcpS"/>
    <property type="match status" value="1"/>
</dbReference>
<name>A0A1J5P852_NEOTH</name>
<dbReference type="InterPro" id="IPR004568">
    <property type="entry name" value="Ppantetheine-prot_Trfase_dom"/>
</dbReference>
<keyword evidence="2 8" id="KW-0808">Transferase</keyword>
<dbReference type="SUPFAM" id="SSF56214">
    <property type="entry name" value="4'-phosphopantetheinyl transferase"/>
    <property type="match status" value="1"/>
</dbReference>
<evidence type="ECO:0000256" key="5">
    <source>
        <dbReference type="ARBA" id="ARBA00022842"/>
    </source>
</evidence>
<evidence type="ECO:0000256" key="8">
    <source>
        <dbReference type="HAMAP-Rule" id="MF_00101"/>
    </source>
</evidence>
<keyword evidence="5 8" id="KW-0460">Magnesium</keyword>
<protein>
    <recommendedName>
        <fullName evidence="8">Holo-[acyl-carrier-protein] synthase</fullName>
        <shortName evidence="8">Holo-ACP synthase</shortName>
        <ecNumber evidence="8">2.7.8.7</ecNumber>
    </recommendedName>
    <alternativeName>
        <fullName evidence="8">4'-phosphopantetheinyl transferase AcpS</fullName>
    </alternativeName>
</protein>
<evidence type="ECO:0000256" key="2">
    <source>
        <dbReference type="ARBA" id="ARBA00022679"/>
    </source>
</evidence>
<keyword evidence="7 8" id="KW-0275">Fatty acid biosynthesis</keyword>
<dbReference type="InterPro" id="IPR008278">
    <property type="entry name" value="4-PPantetheinyl_Trfase_dom"/>
</dbReference>
<gene>
    <name evidence="8 10" type="primary">acpS</name>
    <name evidence="10" type="ORF">MOTE_08630</name>
</gene>
<dbReference type="GO" id="GO:0005737">
    <property type="term" value="C:cytoplasm"/>
    <property type="evidence" value="ECO:0007669"/>
    <property type="project" value="UniProtKB-SubCell"/>
</dbReference>
<proteinExistence type="inferred from homology"/>
<dbReference type="AlphaFoldDB" id="A0A1J5P852"/>
<dbReference type="Gene3D" id="3.90.470.20">
    <property type="entry name" value="4'-phosphopantetheinyl transferase domain"/>
    <property type="match status" value="1"/>
</dbReference>
<comment type="similarity">
    <text evidence="8">Belongs to the P-Pant transferase superfamily. AcpS family.</text>
</comment>
<keyword evidence="4 8" id="KW-0276">Fatty acid metabolism</keyword>
<evidence type="ECO:0000256" key="7">
    <source>
        <dbReference type="ARBA" id="ARBA00023160"/>
    </source>
</evidence>
<feature type="domain" description="4'-phosphopantetheinyl transferase" evidence="9">
    <location>
        <begin position="24"/>
        <end position="133"/>
    </location>
</feature>
<feature type="binding site" evidence="8">
    <location>
        <position position="74"/>
    </location>
    <ligand>
        <name>Mg(2+)</name>
        <dbReference type="ChEBI" id="CHEBI:18420"/>
    </ligand>
</feature>
<evidence type="ECO:0000313" key="10">
    <source>
        <dbReference type="EMBL" id="OIQ60029.1"/>
    </source>
</evidence>
<comment type="function">
    <text evidence="8">Transfers the 4'-phosphopantetheine moiety from coenzyme A to a Ser of acyl-carrier-protein.</text>
</comment>
<evidence type="ECO:0000256" key="1">
    <source>
        <dbReference type="ARBA" id="ARBA00022516"/>
    </source>
</evidence>
<evidence type="ECO:0000256" key="3">
    <source>
        <dbReference type="ARBA" id="ARBA00022723"/>
    </source>
</evidence>
<keyword evidence="3 8" id="KW-0479">Metal-binding</keyword>
<organism evidence="10 11">
    <name type="scientific">Neomoorella thermoacetica</name>
    <name type="common">Clostridium thermoaceticum</name>
    <dbReference type="NCBI Taxonomy" id="1525"/>
    <lineage>
        <taxon>Bacteria</taxon>
        <taxon>Bacillati</taxon>
        <taxon>Bacillota</taxon>
        <taxon>Clostridia</taxon>
        <taxon>Neomoorellales</taxon>
        <taxon>Neomoorellaceae</taxon>
        <taxon>Neomoorella</taxon>
    </lineage>
</organism>
<accession>A0A1J5P852</accession>
<dbReference type="Proteomes" id="UP000182811">
    <property type="component" value="Unassembled WGS sequence"/>
</dbReference>
<keyword evidence="1 8" id="KW-0444">Lipid biosynthesis</keyword>
<comment type="cofactor">
    <cofactor evidence="8">
        <name>Mg(2+)</name>
        <dbReference type="ChEBI" id="CHEBI:18420"/>
    </cofactor>
</comment>
<dbReference type="GO" id="GO:0008897">
    <property type="term" value="F:holo-[acyl-carrier-protein] synthase activity"/>
    <property type="evidence" value="ECO:0007669"/>
    <property type="project" value="UniProtKB-UniRule"/>
</dbReference>
<dbReference type="GO" id="GO:0006633">
    <property type="term" value="P:fatty acid biosynthetic process"/>
    <property type="evidence" value="ECO:0007669"/>
    <property type="project" value="UniProtKB-UniRule"/>
</dbReference>
<reference evidence="10 11" key="1">
    <citation type="submission" date="2016-08" db="EMBL/GenBank/DDBJ databases">
        <title>Genome-based comparison of Moorella thermoacetic strains.</title>
        <authorList>
            <person name="Poehlein A."/>
            <person name="Bengelsdorf F.R."/>
            <person name="Esser C."/>
            <person name="Duerre P."/>
            <person name="Daniel R."/>
        </authorList>
    </citation>
    <scope>NUCLEOTIDE SEQUENCE [LARGE SCALE GENOMIC DNA]</scope>
    <source>
        <strain evidence="10 11">DSM 21394</strain>
    </source>
</reference>
<sequence>MLPNSLKRINEQADGYDGIMLKSGIDIIEIGRLERSIERHPRLLARVFTPAELAYCLARHRPGASLAARFAAKEAVMKALGIGLGRCSWQDIEITREQGGRPRVILHNRARQLAREMGVGEINVSLSHCHAYAAAVALAESSFSEEPLMGAGDHSMVQKNSGL</sequence>
<dbReference type="InterPro" id="IPR037143">
    <property type="entry name" value="4-PPantetheinyl_Trfase_dom_sf"/>
</dbReference>
<evidence type="ECO:0000256" key="4">
    <source>
        <dbReference type="ARBA" id="ARBA00022832"/>
    </source>
</evidence>
<keyword evidence="6 8" id="KW-0443">Lipid metabolism</keyword>
<keyword evidence="8" id="KW-0963">Cytoplasm</keyword>
<comment type="catalytic activity">
    <reaction evidence="8">
        <text>apo-[ACP] + CoA = holo-[ACP] + adenosine 3',5'-bisphosphate + H(+)</text>
        <dbReference type="Rhea" id="RHEA:12068"/>
        <dbReference type="Rhea" id="RHEA-COMP:9685"/>
        <dbReference type="Rhea" id="RHEA-COMP:9690"/>
        <dbReference type="ChEBI" id="CHEBI:15378"/>
        <dbReference type="ChEBI" id="CHEBI:29999"/>
        <dbReference type="ChEBI" id="CHEBI:57287"/>
        <dbReference type="ChEBI" id="CHEBI:58343"/>
        <dbReference type="ChEBI" id="CHEBI:64479"/>
        <dbReference type="EC" id="2.7.8.7"/>
    </reaction>
</comment>
<dbReference type="Pfam" id="PF01648">
    <property type="entry name" value="ACPS"/>
    <property type="match status" value="1"/>
</dbReference>
<dbReference type="InterPro" id="IPR002582">
    <property type="entry name" value="ACPS"/>
</dbReference>
<evidence type="ECO:0000256" key="6">
    <source>
        <dbReference type="ARBA" id="ARBA00023098"/>
    </source>
</evidence>
<dbReference type="EMBL" id="MDDC01000006">
    <property type="protein sequence ID" value="OIQ60029.1"/>
    <property type="molecule type" value="Genomic_DNA"/>
</dbReference>
<dbReference type="NCBIfam" id="TIGR00516">
    <property type="entry name" value="acpS"/>
    <property type="match status" value="1"/>
</dbReference>
<dbReference type="EC" id="2.7.8.7" evidence="8"/>
<evidence type="ECO:0000259" key="9">
    <source>
        <dbReference type="Pfam" id="PF01648"/>
    </source>
</evidence>